<feature type="compositionally biased region" description="Basic and acidic residues" evidence="1">
    <location>
        <begin position="150"/>
        <end position="162"/>
    </location>
</feature>
<accession>A0A8S3XJN8</accession>
<name>A0A8S3XJN8_PARAO</name>
<reference evidence="2" key="1">
    <citation type="submission" date="2021-04" db="EMBL/GenBank/DDBJ databases">
        <authorList>
            <person name="Tunstrom K."/>
        </authorList>
    </citation>
    <scope>NUCLEOTIDE SEQUENCE</scope>
</reference>
<dbReference type="AlphaFoldDB" id="A0A8S3XJN8"/>
<dbReference type="PANTHER" id="PTHR20371:SF1">
    <property type="entry name" value="ENOLASE-PHOSPHATASE E1"/>
    <property type="match status" value="1"/>
</dbReference>
<evidence type="ECO:0000313" key="3">
    <source>
        <dbReference type="Proteomes" id="UP000691718"/>
    </source>
</evidence>
<keyword evidence="3" id="KW-1185">Reference proteome</keyword>
<comment type="caution">
    <text evidence="2">The sequence shown here is derived from an EMBL/GenBank/DDBJ whole genome shotgun (WGS) entry which is preliminary data.</text>
</comment>
<evidence type="ECO:0000256" key="1">
    <source>
        <dbReference type="SAM" id="MobiDB-lite"/>
    </source>
</evidence>
<protein>
    <submittedName>
        <fullName evidence="2">(apollo) hypothetical protein</fullName>
    </submittedName>
</protein>
<dbReference type="GO" id="GO:0019509">
    <property type="term" value="P:L-methionine salvage from methylthioadenosine"/>
    <property type="evidence" value="ECO:0007669"/>
    <property type="project" value="TreeGrafter"/>
</dbReference>
<sequence>MSADHKAGPLKQLQGLIWKQGYDNGDIKGHVYDDVSLALEQWQSVEGQKVYIYSSGQVQAQKLLFEADSYSAITESIGCKPDEILFLTDVLKEAEAARAAGHHAALVSHEGNAPLPAGAGAAFAVLHSLAQLASNKRKTEAQDELPPKIAKTDNEGNAKSEPDVEPVVSASVEKSEMGKKKLLVLQKK</sequence>
<organism evidence="2 3">
    <name type="scientific">Parnassius apollo</name>
    <name type="common">Apollo butterfly</name>
    <name type="synonym">Papilio apollo</name>
    <dbReference type="NCBI Taxonomy" id="110799"/>
    <lineage>
        <taxon>Eukaryota</taxon>
        <taxon>Metazoa</taxon>
        <taxon>Ecdysozoa</taxon>
        <taxon>Arthropoda</taxon>
        <taxon>Hexapoda</taxon>
        <taxon>Insecta</taxon>
        <taxon>Pterygota</taxon>
        <taxon>Neoptera</taxon>
        <taxon>Endopterygota</taxon>
        <taxon>Lepidoptera</taxon>
        <taxon>Glossata</taxon>
        <taxon>Ditrysia</taxon>
        <taxon>Papilionoidea</taxon>
        <taxon>Papilionidae</taxon>
        <taxon>Parnassiinae</taxon>
        <taxon>Parnassini</taxon>
        <taxon>Parnassius</taxon>
        <taxon>Parnassius</taxon>
    </lineage>
</organism>
<proteinExistence type="predicted"/>
<gene>
    <name evidence="2" type="ORF">PAPOLLO_LOCUS18129</name>
</gene>
<dbReference type="GO" id="GO:0043874">
    <property type="term" value="F:acireductone synthase activity"/>
    <property type="evidence" value="ECO:0007669"/>
    <property type="project" value="TreeGrafter"/>
</dbReference>
<dbReference type="OrthoDB" id="272500at2759"/>
<dbReference type="Proteomes" id="UP000691718">
    <property type="component" value="Unassembled WGS sequence"/>
</dbReference>
<feature type="region of interest" description="Disordered" evidence="1">
    <location>
        <begin position="136"/>
        <end position="172"/>
    </location>
</feature>
<dbReference type="EMBL" id="CAJQZP010001163">
    <property type="protein sequence ID" value="CAG5024375.1"/>
    <property type="molecule type" value="Genomic_DNA"/>
</dbReference>
<evidence type="ECO:0000313" key="2">
    <source>
        <dbReference type="EMBL" id="CAG5024375.1"/>
    </source>
</evidence>
<dbReference type="PANTHER" id="PTHR20371">
    <property type="entry name" value="ENOLASE-PHOSPHATASE E1"/>
    <property type="match status" value="1"/>
</dbReference>